<keyword evidence="2" id="KW-0012">Acyltransferase</keyword>
<evidence type="ECO:0000256" key="2">
    <source>
        <dbReference type="ARBA" id="ARBA00023315"/>
    </source>
</evidence>
<dbReference type="InterPro" id="IPR016181">
    <property type="entry name" value="Acyl_CoA_acyltransferase"/>
</dbReference>
<dbReference type="Gene3D" id="3.40.630.30">
    <property type="match status" value="1"/>
</dbReference>
<dbReference type="Proteomes" id="UP000326207">
    <property type="component" value="Unassembled WGS sequence"/>
</dbReference>
<accession>A0A5N5UC37</accession>
<comment type="similarity">
    <text evidence="3">Belongs to the acetyltransferase family. RimJ subfamily.</text>
</comment>
<evidence type="ECO:0000313" key="5">
    <source>
        <dbReference type="EMBL" id="KAB7515192.1"/>
    </source>
</evidence>
<dbReference type="Pfam" id="PF13302">
    <property type="entry name" value="Acetyltransf_3"/>
    <property type="match status" value="1"/>
</dbReference>
<evidence type="ECO:0000313" key="6">
    <source>
        <dbReference type="EMBL" id="KAB7516246.1"/>
    </source>
</evidence>
<protein>
    <submittedName>
        <fullName evidence="6">GNAT family N-acetyltransferase</fullName>
    </submittedName>
</protein>
<dbReference type="SUPFAM" id="SSF55729">
    <property type="entry name" value="Acyl-CoA N-acyltransferases (Nat)"/>
    <property type="match status" value="1"/>
</dbReference>
<evidence type="ECO:0000259" key="4">
    <source>
        <dbReference type="PROSITE" id="PS51186"/>
    </source>
</evidence>
<dbReference type="Proteomes" id="UP000326302">
    <property type="component" value="Unassembled WGS sequence"/>
</dbReference>
<dbReference type="Proteomes" id="UP000326865">
    <property type="component" value="Unassembled WGS sequence"/>
</dbReference>
<dbReference type="RefSeq" id="WP_152120194.1">
    <property type="nucleotide sequence ID" value="NZ_QJOW01000003.1"/>
</dbReference>
<dbReference type="GO" id="GO:0016747">
    <property type="term" value="F:acyltransferase activity, transferring groups other than amino-acyl groups"/>
    <property type="evidence" value="ECO:0007669"/>
    <property type="project" value="InterPro"/>
</dbReference>
<dbReference type="AlphaFoldDB" id="A0A5N5UC66"/>
<accession>A0A5N5UGC2</accession>
<dbReference type="CDD" id="cd04301">
    <property type="entry name" value="NAT_SF"/>
    <property type="match status" value="1"/>
</dbReference>
<evidence type="ECO:0000313" key="7">
    <source>
        <dbReference type="EMBL" id="KAB7517766.1"/>
    </source>
</evidence>
<dbReference type="PROSITE" id="PS51186">
    <property type="entry name" value="GNAT"/>
    <property type="match status" value="1"/>
</dbReference>
<dbReference type="PANTHER" id="PTHR43792:SF8">
    <property type="entry name" value="[RIBOSOMAL PROTEIN US5]-ALANINE N-ACETYLTRANSFERASE"/>
    <property type="match status" value="1"/>
</dbReference>
<evidence type="ECO:0000256" key="3">
    <source>
        <dbReference type="ARBA" id="ARBA00038502"/>
    </source>
</evidence>
<dbReference type="EMBL" id="QMDY01000004">
    <property type="protein sequence ID" value="KAB7517766.1"/>
    <property type="molecule type" value="Genomic_DNA"/>
</dbReference>
<proteinExistence type="inferred from homology"/>
<feature type="domain" description="N-acetyltransferase" evidence="4">
    <location>
        <begin position="12"/>
        <end position="168"/>
    </location>
</feature>
<sequence length="174" mass="19183">MPGPVFIEGDRIDLHVIEESDAETIQQLVNQPAIRQDLGMTTPIALHDEEEWITSDDEGTTLLIGLDGEPVGTIGIDDPGTWGTANISYYLDPEHWGNGYTSEALHLLAQYAFGERRVAKLTGDVYATNDASAGVMESVGFVQEGRRRKEAFVDGERIDVLRYGLLAEEYEAPE</sequence>
<name>A0A5N5UC66_9EURY</name>
<dbReference type="InterPro" id="IPR000182">
    <property type="entry name" value="GNAT_dom"/>
</dbReference>
<dbReference type="InterPro" id="IPR051531">
    <property type="entry name" value="N-acetyltransferase"/>
</dbReference>
<evidence type="ECO:0000256" key="1">
    <source>
        <dbReference type="ARBA" id="ARBA00022679"/>
    </source>
</evidence>
<accession>A0A5N5UC66</accession>
<dbReference type="EMBL" id="QKKZ01000001">
    <property type="protein sequence ID" value="KAB7516246.1"/>
    <property type="molecule type" value="Genomic_DNA"/>
</dbReference>
<evidence type="ECO:0000313" key="10">
    <source>
        <dbReference type="Proteomes" id="UP000326865"/>
    </source>
</evidence>
<keyword evidence="1 6" id="KW-0808">Transferase</keyword>
<organism evidence="6 10">
    <name type="scientific">Halosegnis rubeus</name>
    <dbReference type="NCBI Taxonomy" id="2212850"/>
    <lineage>
        <taxon>Archaea</taxon>
        <taxon>Methanobacteriati</taxon>
        <taxon>Methanobacteriota</taxon>
        <taxon>Stenosarchaea group</taxon>
        <taxon>Halobacteria</taxon>
        <taxon>Halobacteriales</taxon>
        <taxon>Natronomonadaceae</taxon>
        <taxon>Halosegnis</taxon>
    </lineage>
</organism>
<dbReference type="PANTHER" id="PTHR43792">
    <property type="entry name" value="GNAT FAMILY, PUTATIVE (AFU_ORTHOLOGUE AFUA_3G00765)-RELATED-RELATED"/>
    <property type="match status" value="1"/>
</dbReference>
<evidence type="ECO:0000313" key="8">
    <source>
        <dbReference type="Proteomes" id="UP000326207"/>
    </source>
</evidence>
<reference evidence="8 9" key="1">
    <citation type="submission" date="2019-10" db="EMBL/GenBank/DDBJ databases">
        <title>Unraveling microbial dark matter from salterns through culturing: the case of the genus Halosegnis.</title>
        <authorList>
            <person name="Duran-Viseras A."/>
            <person name="Andrei A.-S."/>
            <person name="Vera-Gargallo B."/>
            <person name="Ghai R."/>
            <person name="Sanchez-Porro C."/>
            <person name="Ventosa A."/>
        </authorList>
    </citation>
    <scope>NUCLEOTIDE SEQUENCE [LARGE SCALE GENOMIC DNA]</scope>
    <source>
        <strain evidence="5 9">F17-44</strain>
        <strain evidence="6 10">F18-79</strain>
        <strain evidence="7 8">F19-13</strain>
    </source>
</reference>
<dbReference type="OrthoDB" id="120213at2157"/>
<comment type="caution">
    <text evidence="6">The sequence shown here is derived from an EMBL/GenBank/DDBJ whole genome shotgun (WGS) entry which is preliminary data.</text>
</comment>
<evidence type="ECO:0000313" key="9">
    <source>
        <dbReference type="Proteomes" id="UP000326302"/>
    </source>
</evidence>
<dbReference type="EMBL" id="QJOW01000003">
    <property type="protein sequence ID" value="KAB7515192.1"/>
    <property type="molecule type" value="Genomic_DNA"/>
</dbReference>
<keyword evidence="10" id="KW-1185">Reference proteome</keyword>
<gene>
    <name evidence="6" type="ORF">DM867_03675</name>
    <name evidence="5" type="ORF">DMP03_08055</name>
    <name evidence="7" type="ORF">DP108_09445</name>
</gene>